<dbReference type="Proteomes" id="UP000499080">
    <property type="component" value="Unassembled WGS sequence"/>
</dbReference>
<evidence type="ECO:0000256" key="1">
    <source>
        <dbReference type="SAM" id="MobiDB-lite"/>
    </source>
</evidence>
<feature type="compositionally biased region" description="Polar residues" evidence="1">
    <location>
        <begin position="1"/>
        <end position="26"/>
    </location>
</feature>
<proteinExistence type="predicted"/>
<feature type="region of interest" description="Disordered" evidence="1">
    <location>
        <begin position="1"/>
        <end position="47"/>
    </location>
</feature>
<reference evidence="2 3" key="1">
    <citation type="journal article" date="2019" name="Sci. Rep.">
        <title>Orb-weaving spider Araneus ventricosus genome elucidates the spidroin gene catalogue.</title>
        <authorList>
            <person name="Kono N."/>
            <person name="Nakamura H."/>
            <person name="Ohtoshi R."/>
            <person name="Moran D.A.P."/>
            <person name="Shinohara A."/>
            <person name="Yoshida Y."/>
            <person name="Fujiwara M."/>
            <person name="Mori M."/>
            <person name="Tomita M."/>
            <person name="Arakawa K."/>
        </authorList>
    </citation>
    <scope>NUCLEOTIDE SEQUENCE [LARGE SCALE GENOMIC DNA]</scope>
</reference>
<keyword evidence="3" id="KW-1185">Reference proteome</keyword>
<protein>
    <submittedName>
        <fullName evidence="2">Uncharacterized protein</fullName>
    </submittedName>
</protein>
<evidence type="ECO:0000313" key="2">
    <source>
        <dbReference type="EMBL" id="GBN46954.1"/>
    </source>
</evidence>
<organism evidence="2 3">
    <name type="scientific">Araneus ventricosus</name>
    <name type="common">Orbweaver spider</name>
    <name type="synonym">Epeira ventricosa</name>
    <dbReference type="NCBI Taxonomy" id="182803"/>
    <lineage>
        <taxon>Eukaryota</taxon>
        <taxon>Metazoa</taxon>
        <taxon>Ecdysozoa</taxon>
        <taxon>Arthropoda</taxon>
        <taxon>Chelicerata</taxon>
        <taxon>Arachnida</taxon>
        <taxon>Araneae</taxon>
        <taxon>Araneomorphae</taxon>
        <taxon>Entelegynae</taxon>
        <taxon>Araneoidea</taxon>
        <taxon>Araneidae</taxon>
        <taxon>Araneus</taxon>
    </lineage>
</organism>
<accession>A0A4Y2P6B5</accession>
<comment type="caution">
    <text evidence="2">The sequence shown here is derived from an EMBL/GenBank/DDBJ whole genome shotgun (WGS) entry which is preliminary data.</text>
</comment>
<evidence type="ECO:0000313" key="3">
    <source>
        <dbReference type="Proteomes" id="UP000499080"/>
    </source>
</evidence>
<name>A0A4Y2P6B5_ARAVE</name>
<dbReference type="AlphaFoldDB" id="A0A4Y2P6B5"/>
<gene>
    <name evidence="2" type="ORF">AVEN_116054_1</name>
</gene>
<dbReference type="EMBL" id="BGPR01010591">
    <property type="protein sequence ID" value="GBN46954.1"/>
    <property type="molecule type" value="Genomic_DNA"/>
</dbReference>
<sequence>MAATPISLSKTKQGSAATSSPNSRLITWTAGDNYGQMGKSRGRATTGRVIRSRPAALRATRKGKGKKLSKLLCLQADRTSGGFNTRLQRKPALYTSTVFIKSAEVEHPSIGADRKIGEGVSVRMLYLPSDQGSR</sequence>